<evidence type="ECO:0000259" key="2">
    <source>
        <dbReference type="Pfam" id="PF14297"/>
    </source>
</evidence>
<feature type="domain" description="Lin1244/Lin1753-like N-terminal" evidence="2">
    <location>
        <begin position="6"/>
        <end position="89"/>
    </location>
</feature>
<feature type="domain" description="DUF7833" evidence="3">
    <location>
        <begin position="237"/>
        <end position="272"/>
    </location>
</feature>
<evidence type="ECO:0000313" key="4">
    <source>
        <dbReference type="EMBL" id="CAB5225891.1"/>
    </source>
</evidence>
<dbReference type="Pfam" id="PF14297">
    <property type="entry name" value="Lin1244_N"/>
    <property type="match status" value="1"/>
</dbReference>
<dbReference type="EMBL" id="LR798349">
    <property type="protein sequence ID" value="CAB5225891.1"/>
    <property type="molecule type" value="Genomic_DNA"/>
</dbReference>
<dbReference type="InterPro" id="IPR025400">
    <property type="entry name" value="Lin1244/Lin1753-like_N"/>
</dbReference>
<protein>
    <submittedName>
        <fullName evidence="4">Uncharacterized protein</fullName>
    </submittedName>
</protein>
<organism evidence="4">
    <name type="scientific">uncultured Caudovirales phage</name>
    <dbReference type="NCBI Taxonomy" id="2100421"/>
    <lineage>
        <taxon>Viruses</taxon>
        <taxon>Duplodnaviria</taxon>
        <taxon>Heunggongvirae</taxon>
        <taxon>Uroviricota</taxon>
        <taxon>Caudoviricetes</taxon>
        <taxon>Peduoviridae</taxon>
        <taxon>Maltschvirus</taxon>
        <taxon>Maltschvirus maltsch</taxon>
    </lineage>
</organism>
<evidence type="ECO:0000256" key="1">
    <source>
        <dbReference type="SAM" id="MobiDB-lite"/>
    </source>
</evidence>
<accession>A0A6J7XDF1</accession>
<dbReference type="Pfam" id="PF25200">
    <property type="entry name" value="DUF7833"/>
    <property type="match status" value="1"/>
</dbReference>
<sequence>MNNCFWFKHDRNLVDDPRLSVAIDLYGCDAYAAYCIVLEKLISTETGEMEYKFLLSISRKYAVKREALEYIIKESGLLSFDESTLIVSSSDIKETIENERVKSEKQKERIAKRWSNKKEDGITAVIPRYDENDTTVLPRYYRGNTKQSRAEQSKEEQIRKDTSNDVITREKNDFEKFEILGKNPTNLEAVANTTTFPPTPFPTDVDAEIYRSWLNDWRSNESLKKNVHAESGIIMNDEQIENAIEQFIDLCQSSGEIHKTRKECRRHFTFWVLKKAKELTSKKLTTGEHNLIASQVKLDFSHLRGK</sequence>
<reference evidence="4" key="1">
    <citation type="submission" date="2020-05" db="EMBL/GenBank/DDBJ databases">
        <authorList>
            <person name="Chiriac C."/>
            <person name="Salcher M."/>
            <person name="Ghai R."/>
            <person name="Kavagutti S V."/>
        </authorList>
    </citation>
    <scope>NUCLEOTIDE SEQUENCE</scope>
</reference>
<gene>
    <name evidence="4" type="ORF">UFOVP754_12</name>
</gene>
<feature type="compositionally biased region" description="Basic and acidic residues" evidence="1">
    <location>
        <begin position="148"/>
        <end position="162"/>
    </location>
</feature>
<name>A0A6J7XDF1_9CAUD</name>
<feature type="region of interest" description="Disordered" evidence="1">
    <location>
        <begin position="143"/>
        <end position="162"/>
    </location>
</feature>
<dbReference type="InterPro" id="IPR057155">
    <property type="entry name" value="DUF7833"/>
</dbReference>
<proteinExistence type="predicted"/>
<evidence type="ECO:0000259" key="3">
    <source>
        <dbReference type="Pfam" id="PF25200"/>
    </source>
</evidence>